<dbReference type="Pfam" id="PF00034">
    <property type="entry name" value="Cytochrom_C"/>
    <property type="match status" value="1"/>
</dbReference>
<dbReference type="GO" id="GO:0020037">
    <property type="term" value="F:heme binding"/>
    <property type="evidence" value="ECO:0007669"/>
    <property type="project" value="InterPro"/>
</dbReference>
<accession>A0A4U9UMX0</accession>
<feature type="domain" description="Cytochrome c" evidence="6">
    <location>
        <begin position="71"/>
        <end position="160"/>
    </location>
</feature>
<dbReference type="KEGG" id="stha:NCTC11429_01186"/>
<keyword evidence="1 4" id="KW-0349">Heme</keyword>
<keyword evidence="2 4" id="KW-0479">Metal-binding</keyword>
<evidence type="ECO:0000259" key="6">
    <source>
        <dbReference type="PROSITE" id="PS51007"/>
    </source>
</evidence>
<evidence type="ECO:0000256" key="3">
    <source>
        <dbReference type="ARBA" id="ARBA00023004"/>
    </source>
</evidence>
<evidence type="ECO:0000313" key="8">
    <source>
        <dbReference type="Proteomes" id="UP000308196"/>
    </source>
</evidence>
<evidence type="ECO:0000313" key="7">
    <source>
        <dbReference type="EMBL" id="VTR33539.1"/>
    </source>
</evidence>
<dbReference type="GeneID" id="78461958"/>
<dbReference type="PROSITE" id="PS51257">
    <property type="entry name" value="PROKAR_LIPOPROTEIN"/>
    <property type="match status" value="1"/>
</dbReference>
<feature type="chain" id="PRO_5020521690" evidence="5">
    <location>
        <begin position="22"/>
        <end position="164"/>
    </location>
</feature>
<evidence type="ECO:0000256" key="1">
    <source>
        <dbReference type="ARBA" id="ARBA00022617"/>
    </source>
</evidence>
<dbReference type="InterPro" id="IPR009056">
    <property type="entry name" value="Cyt_c-like_dom"/>
</dbReference>
<dbReference type="Gene3D" id="1.10.760.10">
    <property type="entry name" value="Cytochrome c-like domain"/>
    <property type="match status" value="1"/>
</dbReference>
<keyword evidence="5" id="KW-0732">Signal</keyword>
<dbReference type="PROSITE" id="PS51007">
    <property type="entry name" value="CYTC"/>
    <property type="match status" value="1"/>
</dbReference>
<protein>
    <submittedName>
        <fullName evidence="7">Putative heme-binding domain</fullName>
    </submittedName>
</protein>
<evidence type="ECO:0000256" key="2">
    <source>
        <dbReference type="ARBA" id="ARBA00022723"/>
    </source>
</evidence>
<gene>
    <name evidence="7" type="ORF">NCTC11429_01186</name>
</gene>
<dbReference type="SUPFAM" id="SSF46626">
    <property type="entry name" value="Cytochrome c"/>
    <property type="match status" value="1"/>
</dbReference>
<evidence type="ECO:0000256" key="5">
    <source>
        <dbReference type="SAM" id="SignalP"/>
    </source>
</evidence>
<name>A0A4U9UMX0_9SPHI</name>
<dbReference type="STRING" id="1123265.GCA_000686625_04103"/>
<organism evidence="7 8">
    <name type="scientific">Sphingobacterium thalpophilum</name>
    <dbReference type="NCBI Taxonomy" id="259"/>
    <lineage>
        <taxon>Bacteria</taxon>
        <taxon>Pseudomonadati</taxon>
        <taxon>Bacteroidota</taxon>
        <taxon>Sphingobacteriia</taxon>
        <taxon>Sphingobacteriales</taxon>
        <taxon>Sphingobacteriaceae</taxon>
        <taxon>Sphingobacterium</taxon>
    </lineage>
</organism>
<evidence type="ECO:0000256" key="4">
    <source>
        <dbReference type="PROSITE-ProRule" id="PRU00433"/>
    </source>
</evidence>
<reference evidence="7 8" key="1">
    <citation type="submission" date="2019-05" db="EMBL/GenBank/DDBJ databases">
        <authorList>
            <consortium name="Pathogen Informatics"/>
        </authorList>
    </citation>
    <scope>NUCLEOTIDE SEQUENCE [LARGE SCALE GENOMIC DNA]</scope>
    <source>
        <strain evidence="7 8">NCTC11429</strain>
    </source>
</reference>
<dbReference type="GO" id="GO:0046872">
    <property type="term" value="F:metal ion binding"/>
    <property type="evidence" value="ECO:0007669"/>
    <property type="project" value="UniProtKB-KW"/>
</dbReference>
<dbReference type="AlphaFoldDB" id="A0A4U9UMX0"/>
<dbReference type="GO" id="GO:0009055">
    <property type="term" value="F:electron transfer activity"/>
    <property type="evidence" value="ECO:0007669"/>
    <property type="project" value="InterPro"/>
</dbReference>
<dbReference type="EMBL" id="LR590484">
    <property type="protein sequence ID" value="VTR33539.1"/>
    <property type="molecule type" value="Genomic_DNA"/>
</dbReference>
<dbReference type="Proteomes" id="UP000308196">
    <property type="component" value="Chromosome"/>
</dbReference>
<feature type="signal peptide" evidence="5">
    <location>
        <begin position="1"/>
        <end position="21"/>
    </location>
</feature>
<sequence length="164" mass="17992">MKKRINVILSCLGLAAFVACGGSERQKTEKTTTTAAEMASSESTRMLDYKMDGSKGVGSVTSFEHKAFDAQLASKGVELFVAKCAMCHSFDRTVVGPSLDGVIKRRTPEWIMNMMLDPATMLEKDPDAKALSKDFSSPMVSLGLQREEARAILEYLRERNSGDK</sequence>
<dbReference type="RefSeq" id="WP_037533771.1">
    <property type="nucleotide sequence ID" value="NZ_CP162525.1"/>
</dbReference>
<dbReference type="InterPro" id="IPR036909">
    <property type="entry name" value="Cyt_c-like_dom_sf"/>
</dbReference>
<proteinExistence type="predicted"/>
<keyword evidence="3 4" id="KW-0408">Iron</keyword>